<keyword evidence="2" id="KW-1133">Transmembrane helix</keyword>
<dbReference type="EMBL" id="CANHGI010000003">
    <property type="protein sequence ID" value="CAI5445948.1"/>
    <property type="molecule type" value="Genomic_DNA"/>
</dbReference>
<name>A0A9P1IK75_9PELO</name>
<sequence length="258" mass="28931">MLFGTKPCKGNAKSNAQKETSSTKATTANAPVNNHNEKGAKKTPTHARKSAARQEENRSNQQRGFFSRVIRAIFLLAYYSAFAVLVLEEPKLLDPSHFALISPNCPNSKKPSPRFFNNVVNTYGVVLRGYRRQANSVINPVSKTIQAQWKEFGKSKFGAHVQQYVYKVHAFVAEKLIIAQTFVSKKINEVITWYNNGGDKQVAEILEPVKTVLLIIVEVVRDVALHVYEGIVYVAGRAQQFVHIWLEKGFQAALKTLN</sequence>
<organism evidence="3 4">
    <name type="scientific">Caenorhabditis angaria</name>
    <dbReference type="NCBI Taxonomy" id="860376"/>
    <lineage>
        <taxon>Eukaryota</taxon>
        <taxon>Metazoa</taxon>
        <taxon>Ecdysozoa</taxon>
        <taxon>Nematoda</taxon>
        <taxon>Chromadorea</taxon>
        <taxon>Rhabditida</taxon>
        <taxon>Rhabditina</taxon>
        <taxon>Rhabditomorpha</taxon>
        <taxon>Rhabditoidea</taxon>
        <taxon>Rhabditidae</taxon>
        <taxon>Peloderinae</taxon>
        <taxon>Caenorhabditis</taxon>
    </lineage>
</organism>
<evidence type="ECO:0000313" key="3">
    <source>
        <dbReference type="EMBL" id="CAI5445948.1"/>
    </source>
</evidence>
<evidence type="ECO:0000256" key="2">
    <source>
        <dbReference type="SAM" id="Phobius"/>
    </source>
</evidence>
<dbReference type="AlphaFoldDB" id="A0A9P1IK75"/>
<accession>A0A9P1IK75</accession>
<proteinExistence type="predicted"/>
<feature type="transmembrane region" description="Helical" evidence="2">
    <location>
        <begin position="69"/>
        <end position="87"/>
    </location>
</feature>
<evidence type="ECO:0000256" key="1">
    <source>
        <dbReference type="SAM" id="MobiDB-lite"/>
    </source>
</evidence>
<keyword evidence="4" id="KW-1185">Reference proteome</keyword>
<feature type="compositionally biased region" description="Polar residues" evidence="1">
    <location>
        <begin position="12"/>
        <end position="34"/>
    </location>
</feature>
<reference evidence="3" key="1">
    <citation type="submission" date="2022-11" db="EMBL/GenBank/DDBJ databases">
        <authorList>
            <person name="Kikuchi T."/>
        </authorList>
    </citation>
    <scope>NUCLEOTIDE SEQUENCE</scope>
    <source>
        <strain evidence="3">PS1010</strain>
    </source>
</reference>
<gene>
    <name evidence="3" type="ORF">CAMP_LOCUS8585</name>
</gene>
<protein>
    <submittedName>
        <fullName evidence="3">Uncharacterized protein</fullName>
    </submittedName>
</protein>
<keyword evidence="2" id="KW-0472">Membrane</keyword>
<evidence type="ECO:0000313" key="4">
    <source>
        <dbReference type="Proteomes" id="UP001152747"/>
    </source>
</evidence>
<dbReference type="Proteomes" id="UP001152747">
    <property type="component" value="Unassembled WGS sequence"/>
</dbReference>
<comment type="caution">
    <text evidence="3">The sequence shown here is derived from an EMBL/GenBank/DDBJ whole genome shotgun (WGS) entry which is preliminary data.</text>
</comment>
<keyword evidence="2" id="KW-0812">Transmembrane</keyword>
<feature type="compositionally biased region" description="Basic residues" evidence="1">
    <location>
        <begin position="41"/>
        <end position="51"/>
    </location>
</feature>
<feature type="region of interest" description="Disordered" evidence="1">
    <location>
        <begin position="1"/>
        <end position="61"/>
    </location>
</feature>